<dbReference type="SMART" id="SM00382">
    <property type="entry name" value="AAA"/>
    <property type="match status" value="1"/>
</dbReference>
<dbReference type="GO" id="GO:0005886">
    <property type="term" value="C:plasma membrane"/>
    <property type="evidence" value="ECO:0007669"/>
    <property type="project" value="TreeGrafter"/>
</dbReference>
<evidence type="ECO:0000313" key="7">
    <source>
        <dbReference type="Proteomes" id="UP000006222"/>
    </source>
</evidence>
<evidence type="ECO:0000256" key="1">
    <source>
        <dbReference type="ARBA" id="ARBA00022448"/>
    </source>
</evidence>
<dbReference type="PANTHER" id="PTHR24220:SF689">
    <property type="entry name" value="LIPOPROTEIN-RELEASING SYSTEM ATP-BINDING PROTEIN LOLD"/>
    <property type="match status" value="1"/>
</dbReference>
<dbReference type="InterPro" id="IPR017911">
    <property type="entry name" value="MacB-like_ATP-bd"/>
</dbReference>
<keyword evidence="6" id="KW-0449">Lipoprotein</keyword>
<evidence type="ECO:0000313" key="6">
    <source>
        <dbReference type="EMBL" id="EGF29781.1"/>
    </source>
</evidence>
<gene>
    <name evidence="6" type="ORF">RBWH47_02332</name>
</gene>
<evidence type="ECO:0000256" key="3">
    <source>
        <dbReference type="ARBA" id="ARBA00022840"/>
    </source>
</evidence>
<name>F2AKN2_RHOBT</name>
<dbReference type="InterPro" id="IPR015854">
    <property type="entry name" value="ABC_transpr_LolD-like"/>
</dbReference>
<dbReference type="GO" id="GO:0016887">
    <property type="term" value="F:ATP hydrolysis activity"/>
    <property type="evidence" value="ECO:0007669"/>
    <property type="project" value="InterPro"/>
</dbReference>
<dbReference type="CDD" id="cd03255">
    <property type="entry name" value="ABC_MJ0796_LolCDE_FtsE"/>
    <property type="match status" value="1"/>
</dbReference>
<dbReference type="InterPro" id="IPR003593">
    <property type="entry name" value="AAA+_ATPase"/>
</dbReference>
<keyword evidence="2" id="KW-0547">Nucleotide-binding</keyword>
<dbReference type="GO" id="GO:0022857">
    <property type="term" value="F:transmembrane transporter activity"/>
    <property type="evidence" value="ECO:0007669"/>
    <property type="project" value="TreeGrafter"/>
</dbReference>
<dbReference type="Gene3D" id="3.40.50.300">
    <property type="entry name" value="P-loop containing nucleotide triphosphate hydrolases"/>
    <property type="match status" value="1"/>
</dbReference>
<dbReference type="PATRIC" id="fig|991778.3.peg.216"/>
<dbReference type="Pfam" id="PF00005">
    <property type="entry name" value="ABC_tran"/>
    <property type="match status" value="1"/>
</dbReference>
<dbReference type="InterPro" id="IPR027417">
    <property type="entry name" value="P-loop_NTPase"/>
</dbReference>
<reference evidence="6 7" key="1">
    <citation type="journal article" date="2013" name="Mar. Genomics">
        <title>Expression of sulfatases in Rhodopirellula baltica and the diversity of sulfatases in the genus Rhodopirellula.</title>
        <authorList>
            <person name="Wegner C.E."/>
            <person name="Richter-Heitmann T."/>
            <person name="Klindworth A."/>
            <person name="Klockow C."/>
            <person name="Richter M."/>
            <person name="Achstetter T."/>
            <person name="Glockner F.O."/>
            <person name="Harder J."/>
        </authorList>
    </citation>
    <scope>NUCLEOTIDE SEQUENCE [LARGE SCALE GENOMIC DNA]</scope>
    <source>
        <strain evidence="6 7">WH47</strain>
    </source>
</reference>
<evidence type="ECO:0000256" key="4">
    <source>
        <dbReference type="ARBA" id="ARBA00038388"/>
    </source>
</evidence>
<dbReference type="EMBL" id="AFAR01000010">
    <property type="protein sequence ID" value="EGF29781.1"/>
    <property type="molecule type" value="Genomic_DNA"/>
</dbReference>
<dbReference type="GO" id="GO:0005524">
    <property type="term" value="F:ATP binding"/>
    <property type="evidence" value="ECO:0007669"/>
    <property type="project" value="UniProtKB-KW"/>
</dbReference>
<dbReference type="GO" id="GO:0098796">
    <property type="term" value="C:membrane protein complex"/>
    <property type="evidence" value="ECO:0007669"/>
    <property type="project" value="UniProtKB-ARBA"/>
</dbReference>
<sequence>MKTRPTAGKRQADSIASRRSAGRLLDCIGCIPVVKTESTDVLVVSELSKSYPTAGEPLSVLRGVNLELSPGQSAAIVGPSGSGKTTLLQILGTLDEPDSGSVQINGQDPFALDARERAAYRNQTIGFIFQDHHLLPQLSVTENVLIPALANGKPTSDDVSRAAELIDAVGLSHRATHLPRELSGGERERVAIARALLMQPSVVLADEPTGNLDSKTAKTITELLLRLQAEQNTVLVTVTHSLSLADEMNERFELVDGALVRRERFGITA</sequence>
<proteinExistence type="inferred from homology"/>
<comment type="caution">
    <text evidence="6">The sequence shown here is derived from an EMBL/GenBank/DDBJ whole genome shotgun (WGS) entry which is preliminary data.</text>
</comment>
<organism evidence="6 7">
    <name type="scientific">Rhodopirellula baltica WH47</name>
    <dbReference type="NCBI Taxonomy" id="991778"/>
    <lineage>
        <taxon>Bacteria</taxon>
        <taxon>Pseudomonadati</taxon>
        <taxon>Planctomycetota</taxon>
        <taxon>Planctomycetia</taxon>
        <taxon>Pirellulales</taxon>
        <taxon>Pirellulaceae</taxon>
        <taxon>Rhodopirellula</taxon>
    </lineage>
</organism>
<evidence type="ECO:0000259" key="5">
    <source>
        <dbReference type="PROSITE" id="PS50893"/>
    </source>
</evidence>
<accession>F2AKN2</accession>
<dbReference type="AlphaFoldDB" id="F2AKN2"/>
<dbReference type="PANTHER" id="PTHR24220">
    <property type="entry name" value="IMPORT ATP-BINDING PROTEIN"/>
    <property type="match status" value="1"/>
</dbReference>
<dbReference type="PROSITE" id="PS50893">
    <property type="entry name" value="ABC_TRANSPORTER_2"/>
    <property type="match status" value="1"/>
</dbReference>
<feature type="domain" description="ABC transporter" evidence="5">
    <location>
        <begin position="42"/>
        <end position="269"/>
    </location>
</feature>
<evidence type="ECO:0000256" key="2">
    <source>
        <dbReference type="ARBA" id="ARBA00022741"/>
    </source>
</evidence>
<dbReference type="Proteomes" id="UP000006222">
    <property type="component" value="Unassembled WGS sequence"/>
</dbReference>
<keyword evidence="3 6" id="KW-0067">ATP-binding</keyword>
<dbReference type="InterPro" id="IPR003439">
    <property type="entry name" value="ABC_transporter-like_ATP-bd"/>
</dbReference>
<dbReference type="FunFam" id="3.40.50.300:FF:000032">
    <property type="entry name" value="Export ABC transporter ATP-binding protein"/>
    <property type="match status" value="1"/>
</dbReference>
<dbReference type="SUPFAM" id="SSF52540">
    <property type="entry name" value="P-loop containing nucleoside triphosphate hydrolases"/>
    <property type="match status" value="1"/>
</dbReference>
<comment type="similarity">
    <text evidence="4">Belongs to the ABC transporter superfamily. Macrolide exporter (TC 3.A.1.122) family.</text>
</comment>
<protein>
    <submittedName>
        <fullName evidence="6">Lipoprotein releasing system ATP-binding protein lolD</fullName>
    </submittedName>
</protein>
<keyword evidence="1" id="KW-0813">Transport</keyword>